<protein>
    <submittedName>
        <fullName evidence="1">Uncharacterized protein</fullName>
    </submittedName>
</protein>
<dbReference type="AlphaFoldDB" id="A0A024FTR7"/>
<keyword evidence="2" id="KW-1185">Reference proteome</keyword>
<reference evidence="1 2" key="1">
    <citation type="submission" date="2012-05" db="EMBL/GenBank/DDBJ databases">
        <title>Recombination and specialization in a pathogen metapopulation.</title>
        <authorList>
            <person name="Gardiner A."/>
            <person name="Kemen E."/>
            <person name="Schultz-Larsen T."/>
            <person name="MacLean D."/>
            <person name="Van Oosterhout C."/>
            <person name="Jones J.D.G."/>
        </authorList>
    </citation>
    <scope>NUCLEOTIDE SEQUENCE [LARGE SCALE GENOMIC DNA]</scope>
    <source>
        <strain evidence="1 2">Ac Nc2</strain>
    </source>
</reference>
<evidence type="ECO:0000313" key="2">
    <source>
        <dbReference type="Proteomes" id="UP000053237"/>
    </source>
</evidence>
<evidence type="ECO:0000313" key="1">
    <source>
        <dbReference type="EMBL" id="CCI10490.1"/>
    </source>
</evidence>
<comment type="caution">
    <text evidence="1">The sequence shown here is derived from an EMBL/GenBank/DDBJ whole genome shotgun (WGS) entry which is preliminary data.</text>
</comment>
<gene>
    <name evidence="1" type="ORF">BN9_102330</name>
</gene>
<sequence length="110" mass="12270">MCRKMNLGVHRHQFCRSSTSRSRWTSSALSPVVGRFNFFNSFRRIGTVIISIGLDGVYTISEGLASIISTLLSFLDLALRVFLVGVRWTASVSCDVCVTETDVSIYTIDR</sequence>
<dbReference type="InParanoid" id="A0A024FTR7"/>
<proteinExistence type="predicted"/>
<organism evidence="1 2">
    <name type="scientific">Albugo candida</name>
    <dbReference type="NCBI Taxonomy" id="65357"/>
    <lineage>
        <taxon>Eukaryota</taxon>
        <taxon>Sar</taxon>
        <taxon>Stramenopiles</taxon>
        <taxon>Oomycota</taxon>
        <taxon>Peronosporomycetes</taxon>
        <taxon>Albuginales</taxon>
        <taxon>Albuginaceae</taxon>
        <taxon>Albugo</taxon>
    </lineage>
</organism>
<accession>A0A024FTR7</accession>
<dbReference type="EMBL" id="CAIX01000265">
    <property type="protein sequence ID" value="CCI10490.1"/>
    <property type="molecule type" value="Genomic_DNA"/>
</dbReference>
<dbReference type="Proteomes" id="UP000053237">
    <property type="component" value="Unassembled WGS sequence"/>
</dbReference>
<name>A0A024FTR7_9STRA</name>